<proteinExistence type="inferred from homology"/>
<evidence type="ECO:0000256" key="4">
    <source>
        <dbReference type="ARBA" id="ARBA00023295"/>
    </source>
</evidence>
<comment type="similarity">
    <text evidence="6">Belongs to the glycosyl hydrolase 18 family.</text>
</comment>
<evidence type="ECO:0000256" key="6">
    <source>
        <dbReference type="RuleBase" id="RU004453"/>
    </source>
</evidence>
<dbReference type="InterPro" id="IPR029070">
    <property type="entry name" value="Chitinase_insertion_sf"/>
</dbReference>
<dbReference type="InterPro" id="IPR050314">
    <property type="entry name" value="Glycosyl_Hydrlase_18"/>
</dbReference>
<feature type="chain" id="PRO_5031125285" description="GH18 domain-containing protein" evidence="7">
    <location>
        <begin position="20"/>
        <end position="381"/>
    </location>
</feature>
<dbReference type="Gene3D" id="3.10.50.10">
    <property type="match status" value="1"/>
</dbReference>
<keyword evidence="1 7" id="KW-0732">Signal</keyword>
<dbReference type="FunFam" id="3.10.50.10:FF:000001">
    <property type="entry name" value="Chitinase 3-like 1"/>
    <property type="match status" value="1"/>
</dbReference>
<protein>
    <recommendedName>
        <fullName evidence="8">GH18 domain-containing protein</fullName>
    </recommendedName>
</protein>
<dbReference type="SUPFAM" id="SSF54556">
    <property type="entry name" value="Chitinase insertion domain"/>
    <property type="match status" value="1"/>
</dbReference>
<dbReference type="PROSITE" id="PS01095">
    <property type="entry name" value="GH18_1"/>
    <property type="match status" value="1"/>
</dbReference>
<evidence type="ECO:0000259" key="8">
    <source>
        <dbReference type="PROSITE" id="PS51910"/>
    </source>
</evidence>
<evidence type="ECO:0000256" key="5">
    <source>
        <dbReference type="RuleBase" id="RU000489"/>
    </source>
</evidence>
<organism evidence="9 10">
    <name type="scientific">Hermetia illucens</name>
    <name type="common">Black soldier fly</name>
    <dbReference type="NCBI Taxonomy" id="343691"/>
    <lineage>
        <taxon>Eukaryota</taxon>
        <taxon>Metazoa</taxon>
        <taxon>Ecdysozoa</taxon>
        <taxon>Arthropoda</taxon>
        <taxon>Hexapoda</taxon>
        <taxon>Insecta</taxon>
        <taxon>Pterygota</taxon>
        <taxon>Neoptera</taxon>
        <taxon>Endopterygota</taxon>
        <taxon>Diptera</taxon>
        <taxon>Brachycera</taxon>
        <taxon>Stratiomyomorpha</taxon>
        <taxon>Stratiomyidae</taxon>
        <taxon>Hermetiinae</taxon>
        <taxon>Hermetia</taxon>
    </lineage>
</organism>
<dbReference type="GO" id="GO:0005576">
    <property type="term" value="C:extracellular region"/>
    <property type="evidence" value="ECO:0007669"/>
    <property type="project" value="TreeGrafter"/>
</dbReference>
<dbReference type="PROSITE" id="PS51910">
    <property type="entry name" value="GH18_2"/>
    <property type="match status" value="1"/>
</dbReference>
<dbReference type="Proteomes" id="UP000594454">
    <property type="component" value="Chromosome 1"/>
</dbReference>
<dbReference type="CDD" id="cd02872">
    <property type="entry name" value="GH18_chitolectin_chitotriosidase"/>
    <property type="match status" value="1"/>
</dbReference>
<evidence type="ECO:0000256" key="7">
    <source>
        <dbReference type="SAM" id="SignalP"/>
    </source>
</evidence>
<dbReference type="PANTHER" id="PTHR11177">
    <property type="entry name" value="CHITINASE"/>
    <property type="match status" value="1"/>
</dbReference>
<feature type="signal peptide" evidence="7">
    <location>
        <begin position="1"/>
        <end position="19"/>
    </location>
</feature>
<name>A0A7R8UE74_HERIL</name>
<keyword evidence="4 5" id="KW-0326">Glycosidase</keyword>
<dbReference type="GO" id="GO:0006032">
    <property type="term" value="P:chitin catabolic process"/>
    <property type="evidence" value="ECO:0007669"/>
    <property type="project" value="TreeGrafter"/>
</dbReference>
<dbReference type="InParanoid" id="A0A7R8UE74"/>
<dbReference type="InterPro" id="IPR011583">
    <property type="entry name" value="Chitinase_II/V-like_cat"/>
</dbReference>
<dbReference type="PANTHER" id="PTHR11177:SF360">
    <property type="entry name" value="CHITINASE 4-RELATED"/>
    <property type="match status" value="1"/>
</dbReference>
<dbReference type="InterPro" id="IPR001579">
    <property type="entry name" value="Glyco_hydro_18_chit_AS"/>
</dbReference>
<dbReference type="SMART" id="SM00636">
    <property type="entry name" value="Glyco_18"/>
    <property type="match status" value="1"/>
</dbReference>
<accession>A0A7R8UE74</accession>
<dbReference type="InterPro" id="IPR001223">
    <property type="entry name" value="Glyco_hydro18_cat"/>
</dbReference>
<gene>
    <name evidence="9" type="ORF">HERILL_LOCUS2391</name>
</gene>
<dbReference type="GO" id="GO:0004568">
    <property type="term" value="F:chitinase activity"/>
    <property type="evidence" value="ECO:0007669"/>
    <property type="project" value="TreeGrafter"/>
</dbReference>
<dbReference type="OrthoDB" id="73875at2759"/>
<dbReference type="InterPro" id="IPR017853">
    <property type="entry name" value="GH"/>
</dbReference>
<keyword evidence="3" id="KW-1015">Disulfide bond</keyword>
<dbReference type="Gene3D" id="3.20.20.80">
    <property type="entry name" value="Glycosidases"/>
    <property type="match status" value="1"/>
</dbReference>
<dbReference type="Pfam" id="PF00704">
    <property type="entry name" value="Glyco_hydro_18"/>
    <property type="match status" value="1"/>
</dbReference>
<dbReference type="GO" id="GO:0008061">
    <property type="term" value="F:chitin binding"/>
    <property type="evidence" value="ECO:0007669"/>
    <property type="project" value="InterPro"/>
</dbReference>
<dbReference type="SUPFAM" id="SSF51445">
    <property type="entry name" value="(Trans)glycosidases"/>
    <property type="match status" value="1"/>
</dbReference>
<dbReference type="EMBL" id="LR899009">
    <property type="protein sequence ID" value="CAD7079160.1"/>
    <property type="molecule type" value="Genomic_DNA"/>
</dbReference>
<dbReference type="AlphaFoldDB" id="A0A7R8UE74"/>
<evidence type="ECO:0000313" key="10">
    <source>
        <dbReference type="Proteomes" id="UP000594454"/>
    </source>
</evidence>
<reference evidence="9 10" key="1">
    <citation type="submission" date="2020-11" db="EMBL/GenBank/DDBJ databases">
        <authorList>
            <person name="Wallbank WR R."/>
            <person name="Pardo Diaz C."/>
            <person name="Kozak K."/>
            <person name="Martin S."/>
            <person name="Jiggins C."/>
            <person name="Moest M."/>
            <person name="Warren A I."/>
            <person name="Generalovic N T."/>
            <person name="Byers J.R.P. K."/>
            <person name="Montejo-Kovacevich G."/>
            <person name="Yen C E."/>
        </authorList>
    </citation>
    <scope>NUCLEOTIDE SEQUENCE [LARGE SCALE GENOMIC DNA]</scope>
</reference>
<sequence length="381" mass="41418">MRYFAVLVISLINFWLAAGATDKVICYYGSWAHYRSGNGKVSASDLNPKLCTHIIYSFVGITESGGVSILDQWLDIDLGGIKNTVALKNINPKLKVLAAIGGWNQGGYKFSLVAENPTLRAQFVKNVVSFVQQHKLDGFDIDWEYPAGNGGRPQDKQNFVLLLKELRAAFDNNGYILSAAVGATRNLRETSYDVANMNKYLHFINIMAYDIHASWDGKTGQNAPLYASSVDYSPDLNVDAIVQQWISAGASPSKLVLGLGLYGRSFTLANPNNRGVGAPTVGAGNPGPITQEGGVLSYLEICSNIKSGWTVVYDNQQQVPYAYSGNQWVGYDNVQSLQKKVDAAKAKGLAGVMVWSAEQDDIRNVCGGGSWTLLTAINQRL</sequence>
<dbReference type="GO" id="GO:0005975">
    <property type="term" value="P:carbohydrate metabolic process"/>
    <property type="evidence" value="ECO:0007669"/>
    <property type="project" value="InterPro"/>
</dbReference>
<evidence type="ECO:0000256" key="1">
    <source>
        <dbReference type="ARBA" id="ARBA00022729"/>
    </source>
</evidence>
<evidence type="ECO:0000256" key="2">
    <source>
        <dbReference type="ARBA" id="ARBA00022801"/>
    </source>
</evidence>
<evidence type="ECO:0000313" key="9">
    <source>
        <dbReference type="EMBL" id="CAD7079160.1"/>
    </source>
</evidence>
<feature type="domain" description="GH18" evidence="8">
    <location>
        <begin position="22"/>
        <end position="381"/>
    </location>
</feature>
<evidence type="ECO:0000256" key="3">
    <source>
        <dbReference type="ARBA" id="ARBA00023157"/>
    </source>
</evidence>
<keyword evidence="2 5" id="KW-0378">Hydrolase</keyword>
<keyword evidence="10" id="KW-1185">Reference proteome</keyword>